<proteinExistence type="predicted"/>
<dbReference type="InterPro" id="IPR045121">
    <property type="entry name" value="CoAse"/>
</dbReference>
<feature type="region of interest" description="Disordered" evidence="7">
    <location>
        <begin position="1"/>
        <end position="38"/>
    </location>
</feature>
<dbReference type="GO" id="GO:0010945">
    <property type="term" value="F:coenzyme A diphosphatase activity"/>
    <property type="evidence" value="ECO:0007669"/>
    <property type="project" value="InterPro"/>
</dbReference>
<dbReference type="EMBL" id="CP045725">
    <property type="protein sequence ID" value="QGF22839.1"/>
    <property type="molecule type" value="Genomic_DNA"/>
</dbReference>
<feature type="compositionally biased region" description="Acidic residues" evidence="7">
    <location>
        <begin position="9"/>
        <end position="19"/>
    </location>
</feature>
<dbReference type="InterPro" id="IPR015797">
    <property type="entry name" value="NUDIX_hydrolase-like_dom_sf"/>
</dbReference>
<evidence type="ECO:0000256" key="7">
    <source>
        <dbReference type="SAM" id="MobiDB-lite"/>
    </source>
</evidence>
<evidence type="ECO:0000259" key="8">
    <source>
        <dbReference type="PROSITE" id="PS51462"/>
    </source>
</evidence>
<keyword evidence="4" id="KW-0378">Hydrolase</keyword>
<dbReference type="PROSITE" id="PS51462">
    <property type="entry name" value="NUDIX"/>
    <property type="match status" value="1"/>
</dbReference>
<evidence type="ECO:0000256" key="3">
    <source>
        <dbReference type="ARBA" id="ARBA00022723"/>
    </source>
</evidence>
<keyword evidence="3" id="KW-0479">Metal-binding</keyword>
<keyword evidence="5" id="KW-0460">Magnesium</keyword>
<name>A0A5Q2F7M3_9ACTN</name>
<evidence type="ECO:0000256" key="1">
    <source>
        <dbReference type="ARBA" id="ARBA00001936"/>
    </source>
</evidence>
<sequence>MVERIPDVEGPDFLDDATDSPEHPRPLTGYPRDLGERDVELDERPAAQQPLPAVLRTLRQQLGRPETQQRILIDRAAQGGRRAAVLALFDTRPPAPRLLFVEKSSHLRKHAGQIAFPGGTWAQGDEGAIGTAQREAGEEAAVRPDSFRVLGVLPAAHVAVSGFDVSTVVAWWHTPHPVEVNDPGEIAALHQVEVGRLVDPANRATVHYPGGRSGPAFIVDDLFIWGLTAHLVDAIIDLAGWALPWDHERVRPVPPRFGRDHNPTR</sequence>
<reference evidence="9 10" key="1">
    <citation type="submission" date="2019-10" db="EMBL/GenBank/DDBJ databases">
        <title>Genomic analysis of Raineyella sp. CBA3103.</title>
        <authorList>
            <person name="Roh S.W."/>
        </authorList>
    </citation>
    <scope>NUCLEOTIDE SEQUENCE [LARGE SCALE GENOMIC DNA]</scope>
    <source>
        <strain evidence="9 10">CBA3103</strain>
    </source>
</reference>
<keyword evidence="10" id="KW-1185">Reference proteome</keyword>
<protein>
    <submittedName>
        <fullName evidence="9">NUDIX domain-containing protein</fullName>
    </submittedName>
</protein>
<evidence type="ECO:0000313" key="9">
    <source>
        <dbReference type="EMBL" id="QGF22839.1"/>
    </source>
</evidence>
<dbReference type="KEGG" id="rain:Rai3103_03190"/>
<evidence type="ECO:0000256" key="4">
    <source>
        <dbReference type="ARBA" id="ARBA00022801"/>
    </source>
</evidence>
<evidence type="ECO:0000256" key="6">
    <source>
        <dbReference type="ARBA" id="ARBA00023211"/>
    </source>
</evidence>
<dbReference type="Pfam" id="PF00293">
    <property type="entry name" value="NUDIX"/>
    <property type="match status" value="1"/>
</dbReference>
<dbReference type="Proteomes" id="UP000386847">
    <property type="component" value="Chromosome"/>
</dbReference>
<evidence type="ECO:0000256" key="5">
    <source>
        <dbReference type="ARBA" id="ARBA00022842"/>
    </source>
</evidence>
<evidence type="ECO:0000256" key="2">
    <source>
        <dbReference type="ARBA" id="ARBA00001946"/>
    </source>
</evidence>
<evidence type="ECO:0000313" key="10">
    <source>
        <dbReference type="Proteomes" id="UP000386847"/>
    </source>
</evidence>
<dbReference type="Gene3D" id="3.90.79.10">
    <property type="entry name" value="Nucleoside Triphosphate Pyrophosphohydrolase"/>
    <property type="match status" value="1"/>
</dbReference>
<accession>A0A5Q2F7M3</accession>
<dbReference type="RefSeq" id="WP_153571366.1">
    <property type="nucleotide sequence ID" value="NZ_CP045725.1"/>
</dbReference>
<dbReference type="PANTHER" id="PTHR12992">
    <property type="entry name" value="NUDIX HYDROLASE"/>
    <property type="match status" value="1"/>
</dbReference>
<dbReference type="AlphaFoldDB" id="A0A5Q2F7M3"/>
<dbReference type="CDD" id="cd03426">
    <property type="entry name" value="NUDIX_CoAse_Nudt7"/>
    <property type="match status" value="1"/>
</dbReference>
<keyword evidence="6" id="KW-0464">Manganese</keyword>
<comment type="cofactor">
    <cofactor evidence="1">
        <name>Mn(2+)</name>
        <dbReference type="ChEBI" id="CHEBI:29035"/>
    </cofactor>
</comment>
<dbReference type="GO" id="GO:0046872">
    <property type="term" value="F:metal ion binding"/>
    <property type="evidence" value="ECO:0007669"/>
    <property type="project" value="UniProtKB-KW"/>
</dbReference>
<gene>
    <name evidence="9" type="ORF">Rai3103_03190</name>
</gene>
<organism evidence="9 10">
    <name type="scientific">Raineyella fluvialis</name>
    <dbReference type="NCBI Taxonomy" id="2662261"/>
    <lineage>
        <taxon>Bacteria</taxon>
        <taxon>Bacillati</taxon>
        <taxon>Actinomycetota</taxon>
        <taxon>Actinomycetes</taxon>
        <taxon>Propionibacteriales</taxon>
        <taxon>Propionibacteriaceae</taxon>
        <taxon>Raineyella</taxon>
    </lineage>
</organism>
<comment type="cofactor">
    <cofactor evidence="2">
        <name>Mg(2+)</name>
        <dbReference type="ChEBI" id="CHEBI:18420"/>
    </cofactor>
</comment>
<dbReference type="SUPFAM" id="SSF55811">
    <property type="entry name" value="Nudix"/>
    <property type="match status" value="1"/>
</dbReference>
<dbReference type="InterPro" id="IPR000086">
    <property type="entry name" value="NUDIX_hydrolase_dom"/>
</dbReference>
<feature type="domain" description="Nudix hydrolase" evidence="8">
    <location>
        <begin position="79"/>
        <end position="219"/>
    </location>
</feature>
<dbReference type="PANTHER" id="PTHR12992:SF11">
    <property type="entry name" value="MITOCHONDRIAL COENZYME A DIPHOSPHATASE NUDT8"/>
    <property type="match status" value="1"/>
</dbReference>